<dbReference type="EMBL" id="JBHSCW010000001">
    <property type="protein sequence ID" value="MFC4350389.1"/>
    <property type="molecule type" value="Genomic_DNA"/>
</dbReference>
<accession>A0ABV8UIR1</accession>
<dbReference type="GO" id="GO:0016491">
    <property type="term" value="F:oxidoreductase activity"/>
    <property type="evidence" value="ECO:0007669"/>
    <property type="project" value="UniProtKB-KW"/>
</dbReference>
<evidence type="ECO:0000256" key="3">
    <source>
        <dbReference type="SAM" id="Phobius"/>
    </source>
</evidence>
<protein>
    <submittedName>
        <fullName evidence="5">NAD(P)/FAD-dependent oxidoreductase</fullName>
        <ecNumber evidence="5">1.-.-.-</ecNumber>
    </submittedName>
</protein>
<dbReference type="RefSeq" id="WP_382420727.1">
    <property type="nucleotide sequence ID" value="NZ_JBHSCW010000001.1"/>
</dbReference>
<keyword evidence="3" id="KW-0472">Membrane</keyword>
<reference evidence="6" key="1">
    <citation type="journal article" date="2019" name="Int. J. Syst. Evol. Microbiol.">
        <title>The Global Catalogue of Microorganisms (GCM) 10K type strain sequencing project: providing services to taxonomists for standard genome sequencing and annotation.</title>
        <authorList>
            <consortium name="The Broad Institute Genomics Platform"/>
            <consortium name="The Broad Institute Genome Sequencing Center for Infectious Disease"/>
            <person name="Wu L."/>
            <person name="Ma J."/>
        </authorList>
    </citation>
    <scope>NUCLEOTIDE SEQUENCE [LARGE SCALE GENOMIC DNA]</scope>
    <source>
        <strain evidence="6">CECT 8472</strain>
    </source>
</reference>
<dbReference type="PANTHER" id="PTHR13847">
    <property type="entry name" value="SARCOSINE DEHYDROGENASE-RELATED"/>
    <property type="match status" value="1"/>
</dbReference>
<dbReference type="PROSITE" id="PS51257">
    <property type="entry name" value="PROKAR_LIPOPROTEIN"/>
    <property type="match status" value="1"/>
</dbReference>
<comment type="similarity">
    <text evidence="1">Belongs to the DadA oxidoreductase family.</text>
</comment>
<evidence type="ECO:0000313" key="5">
    <source>
        <dbReference type="EMBL" id="MFC4350389.1"/>
    </source>
</evidence>
<dbReference type="InterPro" id="IPR006076">
    <property type="entry name" value="FAD-dep_OxRdtase"/>
</dbReference>
<feature type="domain" description="FAD dependent oxidoreductase" evidence="4">
    <location>
        <begin position="8"/>
        <end position="401"/>
    </location>
</feature>
<proteinExistence type="inferred from homology"/>
<comment type="caution">
    <text evidence="5">The sequence shown here is derived from an EMBL/GenBank/DDBJ whole genome shotgun (WGS) entry which is preliminary data.</text>
</comment>
<name>A0ABV8UIR1_9PROT</name>
<dbReference type="Proteomes" id="UP001595799">
    <property type="component" value="Unassembled WGS sequence"/>
</dbReference>
<dbReference type="Gene3D" id="3.30.9.10">
    <property type="entry name" value="D-Amino Acid Oxidase, subunit A, domain 2"/>
    <property type="match status" value="1"/>
</dbReference>
<keyword evidence="2 5" id="KW-0560">Oxidoreductase</keyword>
<keyword evidence="3" id="KW-0812">Transmembrane</keyword>
<dbReference type="InterPro" id="IPR036188">
    <property type="entry name" value="FAD/NAD-bd_sf"/>
</dbReference>
<organism evidence="5 6">
    <name type="scientific">Fodinicurvata halophila</name>
    <dbReference type="NCBI Taxonomy" id="1419723"/>
    <lineage>
        <taxon>Bacteria</taxon>
        <taxon>Pseudomonadati</taxon>
        <taxon>Pseudomonadota</taxon>
        <taxon>Alphaproteobacteria</taxon>
        <taxon>Rhodospirillales</taxon>
        <taxon>Rhodovibrionaceae</taxon>
        <taxon>Fodinicurvata</taxon>
    </lineage>
</organism>
<gene>
    <name evidence="5" type="ORF">ACFOW6_02405</name>
</gene>
<dbReference type="EC" id="1.-.-.-" evidence="5"/>
<dbReference type="Gene3D" id="3.50.50.60">
    <property type="entry name" value="FAD/NAD(P)-binding domain"/>
    <property type="match status" value="2"/>
</dbReference>
<evidence type="ECO:0000259" key="4">
    <source>
        <dbReference type="Pfam" id="PF01266"/>
    </source>
</evidence>
<dbReference type="SUPFAM" id="SSF51905">
    <property type="entry name" value="FAD/NAD(P)-binding domain"/>
    <property type="match status" value="1"/>
</dbReference>
<dbReference type="Pfam" id="PF01266">
    <property type="entry name" value="DAO"/>
    <property type="match status" value="1"/>
</dbReference>
<feature type="transmembrane region" description="Helical" evidence="3">
    <location>
        <begin position="7"/>
        <end position="25"/>
    </location>
</feature>
<evidence type="ECO:0000313" key="6">
    <source>
        <dbReference type="Proteomes" id="UP001595799"/>
    </source>
</evidence>
<keyword evidence="6" id="KW-1185">Reference proteome</keyword>
<dbReference type="PANTHER" id="PTHR13847:SF280">
    <property type="entry name" value="D-AMINO ACID DEHYDROGENASE"/>
    <property type="match status" value="1"/>
</dbReference>
<evidence type="ECO:0000256" key="1">
    <source>
        <dbReference type="ARBA" id="ARBA00009410"/>
    </source>
</evidence>
<evidence type="ECO:0000256" key="2">
    <source>
        <dbReference type="ARBA" id="ARBA00023002"/>
    </source>
</evidence>
<sequence length="431" mass="46943">MFERKHVDAVVIGGGIIGCATAWYLHRRGLSVTVVEKGRVAGEQSSRNWGFVRQQGRDLRELPLIMKSLANWRGIDAELGESTGFVTCGNLAVAPDDKKMQAMRDWARDAAAQGLESRVVSGSEMEALAPAMARRYSAALYTPSDGRAEPGLATQAIASALRRVGQEVVETCMVEDLLLQGGEVTGVATEGGEIRCSKVVLAGGVWSTQFLRKLDISLPQSDLRVSVGRTQAFAHGIEIPTWFPAVALRPRQDGGLSFASGAVMDHDLNADSFRYLGRFLPNFLMNASSLRVHLNSRFAEQRRQARIYRAAERKSYEEIRTLDPAPNHKLLERTRSALADAFGFPRDLGLAETWAGRIDVMPDAIPVIDQAPQAKGLTLATGMSGHGFGIGLGVGEVVAELVDRGTTELDLSAFSLSRFSERYFVKPKNLL</sequence>
<keyword evidence="3" id="KW-1133">Transmembrane helix</keyword>